<reference evidence="2" key="1">
    <citation type="journal article" date="2019" name="Sci. Rep.">
        <title>Draft genome of Tanacetum cinerariifolium, the natural source of mosquito coil.</title>
        <authorList>
            <person name="Yamashiro T."/>
            <person name="Shiraishi A."/>
            <person name="Satake H."/>
            <person name="Nakayama K."/>
        </authorList>
    </citation>
    <scope>NUCLEOTIDE SEQUENCE</scope>
</reference>
<dbReference type="EMBL" id="BKCJ011784440">
    <property type="protein sequence ID" value="GFD52612.1"/>
    <property type="molecule type" value="Genomic_DNA"/>
</dbReference>
<comment type="caution">
    <text evidence="2">The sequence shown here is derived from an EMBL/GenBank/DDBJ whole genome shotgun (WGS) entry which is preliminary data.</text>
</comment>
<organism evidence="2">
    <name type="scientific">Tanacetum cinerariifolium</name>
    <name type="common">Dalmatian daisy</name>
    <name type="synonym">Chrysanthemum cinerariifolium</name>
    <dbReference type="NCBI Taxonomy" id="118510"/>
    <lineage>
        <taxon>Eukaryota</taxon>
        <taxon>Viridiplantae</taxon>
        <taxon>Streptophyta</taxon>
        <taxon>Embryophyta</taxon>
        <taxon>Tracheophyta</taxon>
        <taxon>Spermatophyta</taxon>
        <taxon>Magnoliopsida</taxon>
        <taxon>eudicotyledons</taxon>
        <taxon>Gunneridae</taxon>
        <taxon>Pentapetalae</taxon>
        <taxon>asterids</taxon>
        <taxon>campanulids</taxon>
        <taxon>Asterales</taxon>
        <taxon>Asteraceae</taxon>
        <taxon>Asteroideae</taxon>
        <taxon>Anthemideae</taxon>
        <taxon>Anthemidinae</taxon>
        <taxon>Tanacetum</taxon>
    </lineage>
</organism>
<evidence type="ECO:0000313" key="2">
    <source>
        <dbReference type="EMBL" id="GFD52612.1"/>
    </source>
</evidence>
<name>A0A699WXU6_TANCI</name>
<evidence type="ECO:0000256" key="1">
    <source>
        <dbReference type="SAM" id="MobiDB-lite"/>
    </source>
</evidence>
<feature type="compositionally biased region" description="Polar residues" evidence="1">
    <location>
        <begin position="1"/>
        <end position="13"/>
    </location>
</feature>
<feature type="non-terminal residue" evidence="2">
    <location>
        <position position="1"/>
    </location>
</feature>
<feature type="region of interest" description="Disordered" evidence="1">
    <location>
        <begin position="1"/>
        <end position="67"/>
    </location>
</feature>
<proteinExistence type="predicted"/>
<accession>A0A699WXU6</accession>
<sequence>ISSGETIGASVNSDDGVRDSCLSGIYSIGSDSVSTSESSEGKKGETNGNFGDIGKESSDGSESEEDE</sequence>
<gene>
    <name evidence="2" type="ORF">Tci_924581</name>
</gene>
<feature type="compositionally biased region" description="Low complexity" evidence="1">
    <location>
        <begin position="27"/>
        <end position="38"/>
    </location>
</feature>
<protein>
    <submittedName>
        <fullName evidence="2">Uncharacterized protein</fullName>
    </submittedName>
</protein>
<dbReference type="AlphaFoldDB" id="A0A699WXU6"/>